<dbReference type="Proteomes" id="UP000253606">
    <property type="component" value="Chromosome"/>
</dbReference>
<keyword evidence="3" id="KW-1185">Reference proteome</keyword>
<sequence>MSFDRVFADKEFLRNLAVTHALRNQFEDLELASGDAEVFPPLLVRDEGSGNGNGNLNFLDNNFLPTSGQLEAQPDTEDGKGYRDQARRRSRANARLPGTDTQSTAAR</sequence>
<protein>
    <submittedName>
        <fullName evidence="2">Uncharacterized protein</fullName>
    </submittedName>
</protein>
<evidence type="ECO:0000256" key="1">
    <source>
        <dbReference type="SAM" id="MobiDB-lite"/>
    </source>
</evidence>
<evidence type="ECO:0000313" key="2">
    <source>
        <dbReference type="EMBL" id="AXC10374.1"/>
    </source>
</evidence>
<proteinExistence type="predicted"/>
<dbReference type="AlphaFoldDB" id="A0A2Z5FV49"/>
<accession>A0A2Z5FV49</accession>
<dbReference type="KEGG" id="abas:ACPOL_1023"/>
<feature type="compositionally biased region" description="Basic and acidic residues" evidence="1">
    <location>
        <begin position="77"/>
        <end position="87"/>
    </location>
</feature>
<evidence type="ECO:0000313" key="3">
    <source>
        <dbReference type="Proteomes" id="UP000253606"/>
    </source>
</evidence>
<feature type="region of interest" description="Disordered" evidence="1">
    <location>
        <begin position="49"/>
        <end position="107"/>
    </location>
</feature>
<dbReference type="RefSeq" id="WP_201759351.1">
    <property type="nucleotide sequence ID" value="NZ_CP030840.1"/>
</dbReference>
<reference evidence="2 3" key="1">
    <citation type="journal article" date="2018" name="Front. Microbiol.">
        <title>Hydrolytic Capabilities as a Key to Environmental Success: Chitinolytic and Cellulolytic Acidobacteria From Acidic Sub-arctic Soils and Boreal Peatlands.</title>
        <authorList>
            <person name="Belova S.E."/>
            <person name="Ravin N.V."/>
            <person name="Pankratov T.A."/>
            <person name="Rakitin A.L."/>
            <person name="Ivanova A.A."/>
            <person name="Beletsky A.V."/>
            <person name="Mardanov A.V."/>
            <person name="Sinninghe Damste J.S."/>
            <person name="Dedysh S.N."/>
        </authorList>
    </citation>
    <scope>NUCLEOTIDE SEQUENCE [LARGE SCALE GENOMIC DNA]</scope>
    <source>
        <strain evidence="2 3">SBC82</strain>
    </source>
</reference>
<dbReference type="EMBL" id="CP030840">
    <property type="protein sequence ID" value="AXC10374.1"/>
    <property type="molecule type" value="Genomic_DNA"/>
</dbReference>
<organism evidence="2 3">
    <name type="scientific">Acidisarcina polymorpha</name>
    <dbReference type="NCBI Taxonomy" id="2211140"/>
    <lineage>
        <taxon>Bacteria</taxon>
        <taxon>Pseudomonadati</taxon>
        <taxon>Acidobacteriota</taxon>
        <taxon>Terriglobia</taxon>
        <taxon>Terriglobales</taxon>
        <taxon>Acidobacteriaceae</taxon>
        <taxon>Acidisarcina</taxon>
    </lineage>
</organism>
<feature type="compositionally biased region" description="Low complexity" evidence="1">
    <location>
        <begin position="54"/>
        <end position="64"/>
    </location>
</feature>
<gene>
    <name evidence="2" type="ORF">ACPOL_1023</name>
</gene>
<name>A0A2Z5FV49_9BACT</name>